<dbReference type="PANTHER" id="PTHR43337:SF1">
    <property type="entry name" value="XANTHINE_URACIL PERMEASE C887.17-RELATED"/>
    <property type="match status" value="1"/>
</dbReference>
<feature type="transmembrane region" description="Helical" evidence="9">
    <location>
        <begin position="442"/>
        <end position="459"/>
    </location>
</feature>
<dbReference type="PANTHER" id="PTHR43337">
    <property type="entry name" value="XANTHINE/URACIL PERMEASE C887.17-RELATED"/>
    <property type="match status" value="1"/>
</dbReference>
<reference evidence="10" key="2">
    <citation type="submission" date="2013-08" db="EMBL/GenBank/DDBJ databases">
        <title>Draft genome sequence of Anaerofustis stercorihominis (DSM 17244).</title>
        <authorList>
            <person name="Sudarsanam P."/>
            <person name="Ley R."/>
            <person name="Guruge J."/>
            <person name="Turnbaugh P.J."/>
            <person name="Mahowald M."/>
            <person name="Liep D."/>
            <person name="Gordon J."/>
        </authorList>
    </citation>
    <scope>NUCLEOTIDE SEQUENCE</scope>
    <source>
        <strain evidence="10">DSM 17244</strain>
    </source>
</reference>
<feature type="transmembrane region" description="Helical" evidence="9">
    <location>
        <begin position="144"/>
        <end position="161"/>
    </location>
</feature>
<feature type="transmembrane region" description="Helical" evidence="9">
    <location>
        <begin position="338"/>
        <end position="359"/>
    </location>
</feature>
<keyword evidence="7 8" id="KW-0472">Membrane</keyword>
<accession>B1C7E2</accession>
<comment type="subcellular location">
    <subcellularLocation>
        <location evidence="1 8">Cell membrane</location>
        <topology evidence="1 8">Multi-pass membrane protein</topology>
    </subcellularLocation>
</comment>
<dbReference type="STRING" id="445971.ANASTE_00644"/>
<feature type="transmembrane region" description="Helical" evidence="9">
    <location>
        <begin position="304"/>
        <end position="326"/>
    </location>
</feature>
<evidence type="ECO:0000313" key="10">
    <source>
        <dbReference type="EMBL" id="EDS72929.1"/>
    </source>
</evidence>
<dbReference type="HOGENOM" id="CLU_024508_0_1_9"/>
<dbReference type="Proteomes" id="UP000005178">
    <property type="component" value="Unassembled WGS sequence"/>
</dbReference>
<evidence type="ECO:0000256" key="8">
    <source>
        <dbReference type="PIRNR" id="PIRNR005353"/>
    </source>
</evidence>
<sequence>MKSDLLLFIGRNRMFEKLFKLKSKGSNVKTEIIAGVTTFLTMAYILGVNPGMLASTGMNFQSVFLATAIASGVASIIMGLLANYPVGLAPGMGVNAFFTYTVCMTFKYTWQEALAAVLISGVIFLIISVTGVRKAIINSIPKNMKLAIGAGIGFFIAFIGLKNAGIVVADPSTYVAMGNLTNPTVILACFGLIVTVALLCKKVNAAVFYGMIITAVVGVVAGMFGVSGMPALPTGIVSFDFSMPTFGACFEGISSLFSKPSFIMVIFTFLFIDFFDTAGTLVAVGNKIGLVNDNGEMENIEKALVADSVGTCVGAVCGTSTVTSFVESGSGVAAGGRTGLTACTTGVLFFLSILFMPLLTVVNSIQVGELFLSPVTSAPLIIVGVLMAQQLKEIEWDDISVAVAAFTTVITMVLTYSISNGIAVGFVFYVVSKVFSGKAKEINPITWVLLVIFLIYLILL</sequence>
<keyword evidence="11" id="KW-1185">Reference proteome</keyword>
<organism evidence="10 11">
    <name type="scientific">Anaerofustis stercorihominis DSM 17244</name>
    <dbReference type="NCBI Taxonomy" id="445971"/>
    <lineage>
        <taxon>Bacteria</taxon>
        <taxon>Bacillati</taxon>
        <taxon>Bacillota</taxon>
        <taxon>Clostridia</taxon>
        <taxon>Eubacteriales</taxon>
        <taxon>Eubacteriaceae</taxon>
        <taxon>Anaerofustis</taxon>
    </lineage>
</organism>
<keyword evidence="6 8" id="KW-1133">Transmembrane helix</keyword>
<evidence type="ECO:0000256" key="7">
    <source>
        <dbReference type="ARBA" id="ARBA00023136"/>
    </source>
</evidence>
<evidence type="ECO:0000256" key="4">
    <source>
        <dbReference type="ARBA" id="ARBA00022475"/>
    </source>
</evidence>
<feature type="transmembrane region" description="Helical" evidence="9">
    <location>
        <begin position="401"/>
        <end position="430"/>
    </location>
</feature>
<feature type="transmembrane region" description="Helical" evidence="9">
    <location>
        <begin position="113"/>
        <end position="132"/>
    </location>
</feature>
<feature type="transmembrane region" description="Helical" evidence="9">
    <location>
        <begin position="207"/>
        <end position="226"/>
    </location>
</feature>
<comment type="caution">
    <text evidence="10">The sequence shown here is derived from an EMBL/GenBank/DDBJ whole genome shotgun (WGS) entry which is preliminary data.</text>
</comment>
<evidence type="ECO:0000256" key="1">
    <source>
        <dbReference type="ARBA" id="ARBA00004651"/>
    </source>
</evidence>
<dbReference type="GO" id="GO:0005345">
    <property type="term" value="F:purine nucleobase transmembrane transporter activity"/>
    <property type="evidence" value="ECO:0007669"/>
    <property type="project" value="TreeGrafter"/>
</dbReference>
<feature type="transmembrane region" description="Helical" evidence="9">
    <location>
        <begin position="262"/>
        <end position="284"/>
    </location>
</feature>
<dbReference type="EMBL" id="ABIL02000005">
    <property type="protein sequence ID" value="EDS72929.1"/>
    <property type="molecule type" value="Genomic_DNA"/>
</dbReference>
<keyword evidence="3 8" id="KW-0813">Transport</keyword>
<evidence type="ECO:0000256" key="5">
    <source>
        <dbReference type="ARBA" id="ARBA00022692"/>
    </source>
</evidence>
<evidence type="ECO:0000256" key="9">
    <source>
        <dbReference type="SAM" id="Phobius"/>
    </source>
</evidence>
<evidence type="ECO:0000256" key="3">
    <source>
        <dbReference type="ARBA" id="ARBA00022448"/>
    </source>
</evidence>
<feature type="transmembrane region" description="Helical" evidence="9">
    <location>
        <begin position="32"/>
        <end position="51"/>
    </location>
</feature>
<keyword evidence="5 8" id="KW-0812">Transmembrane</keyword>
<evidence type="ECO:0000256" key="2">
    <source>
        <dbReference type="ARBA" id="ARBA00005697"/>
    </source>
</evidence>
<comment type="similarity">
    <text evidence="2 8">Belongs to the nucleobase:cation symporter-2 (NCS2) (TC 2.A.40) family. Azg-like subfamily.</text>
</comment>
<evidence type="ECO:0000313" key="11">
    <source>
        <dbReference type="Proteomes" id="UP000005178"/>
    </source>
</evidence>
<dbReference type="InterPro" id="IPR045018">
    <property type="entry name" value="Azg-like"/>
</dbReference>
<feature type="transmembrane region" description="Helical" evidence="9">
    <location>
        <begin position="63"/>
        <end position="82"/>
    </location>
</feature>
<dbReference type="PIRSF" id="PIRSF005353">
    <property type="entry name" value="PbuG"/>
    <property type="match status" value="1"/>
</dbReference>
<dbReference type="Pfam" id="PF00860">
    <property type="entry name" value="Xan_ur_permease"/>
    <property type="match status" value="1"/>
</dbReference>
<gene>
    <name evidence="10" type="ORF">ANASTE_00644</name>
</gene>
<reference evidence="10" key="1">
    <citation type="submission" date="2008-01" db="EMBL/GenBank/DDBJ databases">
        <authorList>
            <person name="Fulton L."/>
            <person name="Clifton S."/>
            <person name="Fulton B."/>
            <person name="Xu J."/>
            <person name="Minx P."/>
            <person name="Pepin K.H."/>
            <person name="Johnson M."/>
            <person name="Thiruvilangam P."/>
            <person name="Bhonagiri V."/>
            <person name="Nash W.E."/>
            <person name="Mardis E.R."/>
            <person name="Wilson R.K."/>
        </authorList>
    </citation>
    <scope>NUCLEOTIDE SEQUENCE [LARGE SCALE GENOMIC DNA]</scope>
    <source>
        <strain evidence="10">DSM 17244</strain>
    </source>
</reference>
<dbReference type="GO" id="GO:0005886">
    <property type="term" value="C:plasma membrane"/>
    <property type="evidence" value="ECO:0007669"/>
    <property type="project" value="UniProtKB-SubCell"/>
</dbReference>
<feature type="transmembrane region" description="Helical" evidence="9">
    <location>
        <begin position="371"/>
        <end position="389"/>
    </location>
</feature>
<dbReference type="InterPro" id="IPR026033">
    <property type="entry name" value="Azg-like_bact_archaea"/>
</dbReference>
<dbReference type="eggNOG" id="COG2252">
    <property type="taxonomic scope" value="Bacteria"/>
</dbReference>
<keyword evidence="4 8" id="KW-1003">Cell membrane</keyword>
<feature type="transmembrane region" description="Helical" evidence="9">
    <location>
        <begin position="181"/>
        <end position="200"/>
    </location>
</feature>
<dbReference type="InterPro" id="IPR006043">
    <property type="entry name" value="NCS2"/>
</dbReference>
<name>B1C7E2_9FIRM</name>
<proteinExistence type="inferred from homology"/>
<protein>
    <submittedName>
        <fullName evidence="10">Permease</fullName>
    </submittedName>
</protein>
<evidence type="ECO:0000256" key="6">
    <source>
        <dbReference type="ARBA" id="ARBA00022989"/>
    </source>
</evidence>
<dbReference type="AlphaFoldDB" id="B1C7E2"/>